<feature type="domain" description="ImpA N-terminal" evidence="2">
    <location>
        <begin position="12"/>
        <end position="142"/>
    </location>
</feature>
<protein>
    <recommendedName>
        <fullName evidence="2">ImpA N-terminal domain-containing protein</fullName>
    </recommendedName>
</protein>
<dbReference type="EMBL" id="MJIL01000090">
    <property type="protein sequence ID" value="OLQ72834.1"/>
    <property type="molecule type" value="Genomic_DNA"/>
</dbReference>
<dbReference type="Pfam" id="PF06812">
    <property type="entry name" value="ImpA_N"/>
    <property type="match status" value="1"/>
</dbReference>
<organism evidence="3 4">
    <name type="scientific">Photobacterium proteolyticum</name>
    <dbReference type="NCBI Taxonomy" id="1903952"/>
    <lineage>
        <taxon>Bacteria</taxon>
        <taxon>Pseudomonadati</taxon>
        <taxon>Pseudomonadota</taxon>
        <taxon>Gammaproteobacteria</taxon>
        <taxon>Vibrionales</taxon>
        <taxon>Vibrionaceae</taxon>
        <taxon>Photobacterium</taxon>
    </lineage>
</organism>
<proteinExistence type="predicted"/>
<feature type="region of interest" description="Disordered" evidence="1">
    <location>
        <begin position="400"/>
        <end position="456"/>
    </location>
</feature>
<evidence type="ECO:0000256" key="1">
    <source>
        <dbReference type="SAM" id="MobiDB-lite"/>
    </source>
</evidence>
<accession>A0A1Q9GEQ2</accession>
<name>A0A1Q9GEQ2_9GAMM</name>
<keyword evidence="4" id="KW-1185">Reference proteome</keyword>
<evidence type="ECO:0000313" key="3">
    <source>
        <dbReference type="EMBL" id="OLQ72834.1"/>
    </source>
</evidence>
<feature type="compositionally biased region" description="Polar residues" evidence="1">
    <location>
        <begin position="447"/>
        <end position="456"/>
    </location>
</feature>
<dbReference type="AlphaFoldDB" id="A0A1Q9GEQ2"/>
<gene>
    <name evidence="3" type="ORF">BIT28_06510</name>
</gene>
<dbReference type="PANTHER" id="PTHR37951:SF1">
    <property type="entry name" value="TYPE VI SECRETION SYSTEM COMPONENT TSSA1"/>
    <property type="match status" value="1"/>
</dbReference>
<dbReference type="Proteomes" id="UP000186905">
    <property type="component" value="Unassembled WGS sequence"/>
</dbReference>
<evidence type="ECO:0000313" key="4">
    <source>
        <dbReference type="Proteomes" id="UP000186905"/>
    </source>
</evidence>
<sequence length="456" mass="50852">MIFTESQRQGLLSPLMEDSFCGLYLKSDRQAFRPLRNEFNLAQTSLRKLSQHPELSELDSLLEENRNNWDILSTSLTNVFANSSRDIELAGWMVAAQIIIDPSLSGAKEVAAWLHELVVKHWDSLQPILPNNKIKAEGEDERSREINAFKVKAFVQLVGESENSGLLYSPLLMTPLIGDLDYSHFQSEEHKGNLPELRSQYHNQALSQRTTIVALINNLEAIKQSFVAIEQTVADTCKQNGQPTVGFNFVISLINKMLRAIEFISGLTVTAAPPVSETQPVSPVQTEQAVEQSQGTISDYVDMQGSPSAPQTVSIASLANQQVANRDQAFHQIRDIADYFRKTEPHSPVAYLLEKAIRWGYMPLPELMTELLSNQQETIDRIFNLTGLDEDGAVTLPEVNHTVTPSPTLSPLADRREPVPAGEMKPVSPVIETEKTPNQEPRKTEQQAKSSGALQW</sequence>
<dbReference type="STRING" id="1903952.BIT28_06510"/>
<feature type="compositionally biased region" description="Basic and acidic residues" evidence="1">
    <location>
        <begin position="432"/>
        <end position="446"/>
    </location>
</feature>
<dbReference type="OrthoDB" id="9771118at2"/>
<reference evidence="3 4" key="1">
    <citation type="submission" date="2016-09" db="EMBL/GenBank/DDBJ databases">
        <title>Photobacterium proteolyticum sp. nov. a protease producing bacterium isolated from ocean sediments of Laizhou Bay.</title>
        <authorList>
            <person name="Li Y."/>
        </authorList>
    </citation>
    <scope>NUCLEOTIDE SEQUENCE [LARGE SCALE GENOMIC DNA]</scope>
    <source>
        <strain evidence="3 4">13-12</strain>
    </source>
</reference>
<dbReference type="InterPro" id="IPR017740">
    <property type="entry name" value="TssA-like"/>
</dbReference>
<comment type="caution">
    <text evidence="3">The sequence shown here is derived from an EMBL/GenBank/DDBJ whole genome shotgun (WGS) entry which is preliminary data.</text>
</comment>
<dbReference type="InterPro" id="IPR010657">
    <property type="entry name" value="ImpA_N"/>
</dbReference>
<evidence type="ECO:0000259" key="2">
    <source>
        <dbReference type="Pfam" id="PF06812"/>
    </source>
</evidence>
<dbReference type="PANTHER" id="PTHR37951">
    <property type="entry name" value="CYTOPLASMIC PROTEIN-RELATED"/>
    <property type="match status" value="1"/>
</dbReference>